<comment type="caution">
    <text evidence="2">The sequence shown here is derived from an EMBL/GenBank/DDBJ whole genome shotgun (WGS) entry which is preliminary data.</text>
</comment>
<dbReference type="Proteomes" id="UP001341840">
    <property type="component" value="Unassembled WGS sequence"/>
</dbReference>
<proteinExistence type="predicted"/>
<name>A0ABU6ZVP0_9FABA</name>
<feature type="compositionally biased region" description="Basic and acidic residues" evidence="1">
    <location>
        <begin position="29"/>
        <end position="38"/>
    </location>
</feature>
<protein>
    <submittedName>
        <fullName evidence="2">Uncharacterized protein</fullName>
    </submittedName>
</protein>
<reference evidence="2 3" key="1">
    <citation type="journal article" date="2023" name="Plants (Basel)">
        <title>Bridging the Gap: Combining Genomics and Transcriptomics Approaches to Understand Stylosanthes scabra, an Orphan Legume from the Brazilian Caatinga.</title>
        <authorList>
            <person name="Ferreira-Neto J.R.C."/>
            <person name="da Silva M.D."/>
            <person name="Binneck E."/>
            <person name="de Melo N.F."/>
            <person name="da Silva R.H."/>
            <person name="de Melo A.L.T.M."/>
            <person name="Pandolfi V."/>
            <person name="Bustamante F.O."/>
            <person name="Brasileiro-Vidal A.C."/>
            <person name="Benko-Iseppon A.M."/>
        </authorList>
    </citation>
    <scope>NUCLEOTIDE SEQUENCE [LARGE SCALE GENOMIC DNA]</scope>
    <source>
        <tissue evidence="2">Leaves</tissue>
    </source>
</reference>
<organism evidence="2 3">
    <name type="scientific">Stylosanthes scabra</name>
    <dbReference type="NCBI Taxonomy" id="79078"/>
    <lineage>
        <taxon>Eukaryota</taxon>
        <taxon>Viridiplantae</taxon>
        <taxon>Streptophyta</taxon>
        <taxon>Embryophyta</taxon>
        <taxon>Tracheophyta</taxon>
        <taxon>Spermatophyta</taxon>
        <taxon>Magnoliopsida</taxon>
        <taxon>eudicotyledons</taxon>
        <taxon>Gunneridae</taxon>
        <taxon>Pentapetalae</taxon>
        <taxon>rosids</taxon>
        <taxon>fabids</taxon>
        <taxon>Fabales</taxon>
        <taxon>Fabaceae</taxon>
        <taxon>Papilionoideae</taxon>
        <taxon>50 kb inversion clade</taxon>
        <taxon>dalbergioids sensu lato</taxon>
        <taxon>Dalbergieae</taxon>
        <taxon>Pterocarpus clade</taxon>
        <taxon>Stylosanthes</taxon>
    </lineage>
</organism>
<dbReference type="EMBL" id="JASCZI010274630">
    <property type="protein sequence ID" value="MED6226102.1"/>
    <property type="molecule type" value="Genomic_DNA"/>
</dbReference>
<evidence type="ECO:0000313" key="3">
    <source>
        <dbReference type="Proteomes" id="UP001341840"/>
    </source>
</evidence>
<gene>
    <name evidence="2" type="ORF">PIB30_100209</name>
</gene>
<evidence type="ECO:0000313" key="2">
    <source>
        <dbReference type="EMBL" id="MED6226102.1"/>
    </source>
</evidence>
<evidence type="ECO:0000256" key="1">
    <source>
        <dbReference type="SAM" id="MobiDB-lite"/>
    </source>
</evidence>
<sequence>MAASPALGEDAGDAEKTESAASTEGGEYEAEKGRSGGEKKKKGGKRKEGWRRGMAVGHRRQERVVMEMKMIKDGGGEDYCGE</sequence>
<accession>A0ABU6ZVP0</accession>
<feature type="region of interest" description="Disordered" evidence="1">
    <location>
        <begin position="1"/>
        <end position="63"/>
    </location>
</feature>
<keyword evidence="3" id="KW-1185">Reference proteome</keyword>